<feature type="compositionally biased region" description="Polar residues" evidence="2">
    <location>
        <begin position="1"/>
        <end position="12"/>
    </location>
</feature>
<dbReference type="FunFam" id="2.40.50.700:FF:000002">
    <property type="entry name" value="Cell wall biogenesis protein"/>
    <property type="match status" value="1"/>
</dbReference>
<dbReference type="AlphaFoldDB" id="A0A8H7BWS3"/>
<proteinExistence type="inferred from homology"/>
<accession>A0A8H7BWS3</accession>
<feature type="compositionally biased region" description="Basic and acidic residues" evidence="2">
    <location>
        <begin position="127"/>
        <end position="144"/>
    </location>
</feature>
<dbReference type="PANTHER" id="PTHR23355">
    <property type="entry name" value="RIBONUCLEASE"/>
    <property type="match status" value="1"/>
</dbReference>
<dbReference type="InterPro" id="IPR041505">
    <property type="entry name" value="Dis3_CSD2"/>
</dbReference>
<sequence length="921" mass="102921">MGISSVPTSCIKQSELRKSSVVQNPQDDGFGDAEQGQTKHPRRRRRGSRRKSSCATTEIHAATDRSQASNDGSAALQSLQDIIAEMKRLPTNSVRRASNSGEELFRGWDATHLRNRRHSEPPQHIIPLHEKEQKNDSDENKGNEPMETSDIYLHLPQDHISRRLSLEGALSEKMAVPPTLGNQNTNSKRLARRYSVPANHIRQSHSADLAPLTQPTTSQRKPLYPSHLSVQEANKLLRSCKAFSGVLQVDKQDSSDAFVSCEELGEIYIYGSRNRNRALDGDTVAVELVDVDEMLTEKINKKQARSTTRRSSVAFLSTSNPPLSSIPEDSAPMKRPAYCGKVICILDRPRHALFSGTLSLFRPNAHRENDNSKENKHNHPKIIWFIPADKRLPLVAVPLKHAPSGFVKYHEEFKHRIFVGNIQRWPASSLHPFGTIEYEIGYMGELSVHSRALLADHHLKETDFSDHVVRSAASVSDHGEYKLRLQQPHPLVFAVGESDADALAIDLEHAFSIQTVEKGDVYELGIHVADIAYYVHLNTHIDREARERAAAVTLVEKTIPMLPSSFAKTRGLTVGQDSTDPTFKTLLAVCRLLQVHRTNDGGLVLMNPSQHFLLGESGYPESLTHTDYADSDVNVLLQEPLILANKEVGQKICSKFPEHALLCRQEAPKASHLESLRDYFDTGKDMHGLVKLANQIVEDDKREAIRFLLQKMLPPAKYFCAGSLDIAKYRHFSSGASLFTIFTEPLHNYASIVVQRQLDAALKGDSLHMSNDTVDKIARQCNAKQAAKQAASQSSIHLYTTAHVYRQGLNTSAAVTQQAIVTCIKPKALELYLPEYHLELSVPMPSMATTEHGVELISKTPTHDTVVVTEKDDLTLQIDTQKEERKQQEARQKVTFLSRIDVLVTADIKTSRPALEIELHV</sequence>
<dbReference type="InterPro" id="IPR012340">
    <property type="entry name" value="NA-bd_OB-fold"/>
</dbReference>
<evidence type="ECO:0000256" key="1">
    <source>
        <dbReference type="ARBA" id="ARBA00005785"/>
    </source>
</evidence>
<dbReference type="GO" id="GO:0000175">
    <property type="term" value="F:3'-5'-RNA exonuclease activity"/>
    <property type="evidence" value="ECO:0007669"/>
    <property type="project" value="TreeGrafter"/>
</dbReference>
<dbReference type="InterPro" id="IPR001900">
    <property type="entry name" value="RNase_II/R"/>
</dbReference>
<keyword evidence="5" id="KW-1185">Reference proteome</keyword>
<dbReference type="Gene3D" id="2.40.50.690">
    <property type="match status" value="1"/>
</dbReference>
<dbReference type="GO" id="GO:0003723">
    <property type="term" value="F:RNA binding"/>
    <property type="evidence" value="ECO:0007669"/>
    <property type="project" value="InterPro"/>
</dbReference>
<protein>
    <recommendedName>
        <fullName evidence="3">RNB domain-containing protein</fullName>
    </recommendedName>
</protein>
<name>A0A8H7BWS3_9FUNG</name>
<gene>
    <name evidence="4" type="ORF">EC973_005589</name>
</gene>
<dbReference type="PANTHER" id="PTHR23355:SF9">
    <property type="entry name" value="DIS3-LIKE EXONUCLEASE 2"/>
    <property type="match status" value="1"/>
</dbReference>
<dbReference type="InterPro" id="IPR050180">
    <property type="entry name" value="RNR_Ribonuclease"/>
</dbReference>
<feature type="region of interest" description="Disordered" evidence="2">
    <location>
        <begin position="203"/>
        <end position="222"/>
    </location>
</feature>
<feature type="compositionally biased region" description="Polar residues" evidence="2">
    <location>
        <begin position="310"/>
        <end position="323"/>
    </location>
</feature>
<evidence type="ECO:0000313" key="4">
    <source>
        <dbReference type="EMBL" id="KAF7728751.1"/>
    </source>
</evidence>
<dbReference type="Pfam" id="PF00773">
    <property type="entry name" value="RNB"/>
    <property type="match status" value="2"/>
</dbReference>
<comment type="caution">
    <text evidence="4">The sequence shown here is derived from an EMBL/GenBank/DDBJ whole genome shotgun (WGS) entry which is preliminary data.</text>
</comment>
<feature type="region of interest" description="Disordered" evidence="2">
    <location>
        <begin position="1"/>
        <end position="73"/>
    </location>
</feature>
<evidence type="ECO:0000259" key="3">
    <source>
        <dbReference type="SMART" id="SM00955"/>
    </source>
</evidence>
<dbReference type="GO" id="GO:0000932">
    <property type="term" value="C:P-body"/>
    <property type="evidence" value="ECO:0007669"/>
    <property type="project" value="TreeGrafter"/>
</dbReference>
<dbReference type="SMART" id="SM00955">
    <property type="entry name" value="RNB"/>
    <property type="match status" value="1"/>
</dbReference>
<dbReference type="EMBL" id="JABAYA010000032">
    <property type="protein sequence ID" value="KAF7728751.1"/>
    <property type="molecule type" value="Genomic_DNA"/>
</dbReference>
<comment type="similarity">
    <text evidence="1">Belongs to the RNR ribonuclease family.</text>
</comment>
<feature type="region of interest" description="Disordered" evidence="2">
    <location>
        <begin position="119"/>
        <end position="147"/>
    </location>
</feature>
<feature type="compositionally biased region" description="Polar residues" evidence="2">
    <location>
        <begin position="64"/>
        <end position="73"/>
    </location>
</feature>
<dbReference type="Gene3D" id="2.40.50.700">
    <property type="match status" value="1"/>
</dbReference>
<dbReference type="OrthoDB" id="2285229at2759"/>
<dbReference type="Pfam" id="PF17849">
    <property type="entry name" value="OB_Dis3"/>
    <property type="match status" value="1"/>
</dbReference>
<feature type="domain" description="RNB" evidence="3">
    <location>
        <begin position="497"/>
        <end position="764"/>
    </location>
</feature>
<evidence type="ECO:0000256" key="2">
    <source>
        <dbReference type="SAM" id="MobiDB-lite"/>
    </source>
</evidence>
<dbReference type="GO" id="GO:0006402">
    <property type="term" value="P:mRNA catabolic process"/>
    <property type="evidence" value="ECO:0007669"/>
    <property type="project" value="TreeGrafter"/>
</dbReference>
<feature type="region of interest" description="Disordered" evidence="2">
    <location>
        <begin position="310"/>
        <end position="329"/>
    </location>
</feature>
<reference evidence="4" key="1">
    <citation type="submission" date="2020-01" db="EMBL/GenBank/DDBJ databases">
        <title>Genome Sequencing of Three Apophysomyces-Like Fungal Strains Confirms a Novel Fungal Genus in the Mucoromycota with divergent Burkholderia-like Endosymbiotic Bacteria.</title>
        <authorList>
            <person name="Stajich J.E."/>
            <person name="Macias A.M."/>
            <person name="Carter-House D."/>
            <person name="Lovett B."/>
            <person name="Kasson L.R."/>
            <person name="Berry K."/>
            <person name="Grigoriev I."/>
            <person name="Chang Y."/>
            <person name="Spatafora J."/>
            <person name="Kasson M.T."/>
        </authorList>
    </citation>
    <scope>NUCLEOTIDE SEQUENCE</scope>
    <source>
        <strain evidence="4">NRRL A-21654</strain>
    </source>
</reference>
<organism evidence="4 5">
    <name type="scientific">Apophysomyces ossiformis</name>
    <dbReference type="NCBI Taxonomy" id="679940"/>
    <lineage>
        <taxon>Eukaryota</taxon>
        <taxon>Fungi</taxon>
        <taxon>Fungi incertae sedis</taxon>
        <taxon>Mucoromycota</taxon>
        <taxon>Mucoromycotina</taxon>
        <taxon>Mucoromycetes</taxon>
        <taxon>Mucorales</taxon>
        <taxon>Mucorineae</taxon>
        <taxon>Mucoraceae</taxon>
        <taxon>Apophysomyces</taxon>
    </lineage>
</organism>
<evidence type="ECO:0000313" key="5">
    <source>
        <dbReference type="Proteomes" id="UP000605846"/>
    </source>
</evidence>
<dbReference type="Proteomes" id="UP000605846">
    <property type="component" value="Unassembled WGS sequence"/>
</dbReference>
<feature type="compositionally biased region" description="Basic residues" evidence="2">
    <location>
        <begin position="39"/>
        <end position="52"/>
    </location>
</feature>
<dbReference type="SUPFAM" id="SSF50249">
    <property type="entry name" value="Nucleic acid-binding proteins"/>
    <property type="match status" value="2"/>
</dbReference>